<reference evidence="3" key="1">
    <citation type="submission" date="2016-10" db="EMBL/GenBank/DDBJ databases">
        <authorList>
            <person name="Varghese N."/>
            <person name="Submissions S."/>
        </authorList>
    </citation>
    <scope>NUCLEOTIDE SEQUENCE [LARGE SCALE GENOMIC DNA]</scope>
    <source>
        <strain evidence="3">DSM 46732</strain>
    </source>
</reference>
<dbReference type="EMBL" id="FNJR01000009">
    <property type="protein sequence ID" value="SDP81170.1"/>
    <property type="molecule type" value="Genomic_DNA"/>
</dbReference>
<sequence>MGDKEVRDRVRRWGSESWNEYFEVVLFRWKKFKLDDFSGRQELGTVPVWYLIGWILFIVVLFPVLLVYVWVRELLEAIEVIDEAEHKVKPAPGVIVVSGSKSNPGPTSLIDTVKRARRRLWLVVSRSRVAVVVLNDPEKPPRVIWQSDESASVRFHHASQQSIEVAWPDGCRAYFCPTSEERKLVTRFANATRDSEPR</sequence>
<proteinExistence type="predicted"/>
<organism evidence="2 3">
    <name type="scientific">Actinopolyspora xinjiangensis</name>
    <dbReference type="NCBI Taxonomy" id="405564"/>
    <lineage>
        <taxon>Bacteria</taxon>
        <taxon>Bacillati</taxon>
        <taxon>Actinomycetota</taxon>
        <taxon>Actinomycetes</taxon>
        <taxon>Actinopolysporales</taxon>
        <taxon>Actinopolysporaceae</taxon>
        <taxon>Actinopolyspora</taxon>
    </lineage>
</organism>
<keyword evidence="1" id="KW-0472">Membrane</keyword>
<evidence type="ECO:0000313" key="2">
    <source>
        <dbReference type="EMBL" id="SDP81170.1"/>
    </source>
</evidence>
<dbReference type="Proteomes" id="UP000199497">
    <property type="component" value="Unassembled WGS sequence"/>
</dbReference>
<dbReference type="AlphaFoldDB" id="A0A1H0VRT6"/>
<keyword evidence="1" id="KW-1133">Transmembrane helix</keyword>
<evidence type="ECO:0000256" key="1">
    <source>
        <dbReference type="SAM" id="Phobius"/>
    </source>
</evidence>
<gene>
    <name evidence="2" type="ORF">SAMN04487905_109188</name>
</gene>
<protein>
    <submittedName>
        <fullName evidence="2">Uncharacterized protein</fullName>
    </submittedName>
</protein>
<keyword evidence="1" id="KW-0812">Transmembrane</keyword>
<name>A0A1H0VRT6_9ACTN</name>
<keyword evidence="3" id="KW-1185">Reference proteome</keyword>
<feature type="transmembrane region" description="Helical" evidence="1">
    <location>
        <begin position="48"/>
        <end position="71"/>
    </location>
</feature>
<dbReference type="STRING" id="405564.SAMN04487905_109188"/>
<evidence type="ECO:0000313" key="3">
    <source>
        <dbReference type="Proteomes" id="UP000199497"/>
    </source>
</evidence>
<accession>A0A1H0VRT6</accession>